<proteinExistence type="inferred from homology"/>
<reference evidence="11" key="1">
    <citation type="journal article" date="2010" name="Genome Biol.">
        <title>Genome sequence of the necrotrophic plant pathogen Pythium ultimum reveals original pathogenicity mechanisms and effector repertoire.</title>
        <authorList>
            <person name="Levesque C.A."/>
            <person name="Brouwer H."/>
            <person name="Cano L."/>
            <person name="Hamilton J.P."/>
            <person name="Holt C."/>
            <person name="Huitema E."/>
            <person name="Raffaele S."/>
            <person name="Robideau G.P."/>
            <person name="Thines M."/>
            <person name="Win J."/>
            <person name="Zerillo M.M."/>
            <person name="Beakes G.W."/>
            <person name="Boore J.L."/>
            <person name="Busam D."/>
            <person name="Dumas B."/>
            <person name="Ferriera S."/>
            <person name="Fuerstenberg S.I."/>
            <person name="Gachon C.M."/>
            <person name="Gaulin E."/>
            <person name="Govers F."/>
            <person name="Grenville-Briggs L."/>
            <person name="Horner N."/>
            <person name="Hostetler J."/>
            <person name="Jiang R.H."/>
            <person name="Johnson J."/>
            <person name="Krajaejun T."/>
            <person name="Lin H."/>
            <person name="Meijer H.J."/>
            <person name="Moore B."/>
            <person name="Morris P."/>
            <person name="Phuntmart V."/>
            <person name="Puiu D."/>
            <person name="Shetty J."/>
            <person name="Stajich J.E."/>
            <person name="Tripathy S."/>
            <person name="Wawra S."/>
            <person name="van West P."/>
            <person name="Whitty B.R."/>
            <person name="Coutinho P.M."/>
            <person name="Henrissat B."/>
            <person name="Martin F."/>
            <person name="Thomas P.D."/>
            <person name="Tyler B.M."/>
            <person name="De Vries R.P."/>
            <person name="Kamoun S."/>
            <person name="Yandell M."/>
            <person name="Tisserat N."/>
            <person name="Buell C.R."/>
        </authorList>
    </citation>
    <scope>NUCLEOTIDE SEQUENCE</scope>
    <source>
        <strain evidence="11">DAOM:BR144</strain>
    </source>
</reference>
<feature type="transmembrane region" description="Helical" evidence="7">
    <location>
        <begin position="161"/>
        <end position="179"/>
    </location>
</feature>
<keyword evidence="3 7" id="KW-0812">Transmembrane</keyword>
<dbReference type="Pfam" id="PF13886">
    <property type="entry name" value="TM7S3_TM198"/>
    <property type="match status" value="1"/>
</dbReference>
<feature type="transmembrane region" description="Helical" evidence="7">
    <location>
        <begin position="52"/>
        <end position="73"/>
    </location>
</feature>
<feature type="transmembrane region" description="Helical" evidence="7">
    <location>
        <begin position="186"/>
        <end position="207"/>
    </location>
</feature>
<sequence>MQAKPSKTLLFLICLLVLQLLFMTLGHADDDTQLSSDDIVKSLFDSRDGITAAGCVLAVSAILSGSVMCVAGYKGFPFSRFTVGFVWIGVLAAQIAAYLFKKTALAFTATWITLFLFGSVCGFLAAYYYYTVFDAGFAAGVVLGGWIHTSVGYLLNPINPNIMLIILMFILGVPGGFLAEKHGKPMLVIATSVIGAQFLVWGIGYFAGDYPLANDLKRYASKDEIDRHWEYSIPSAWWAYLAAMIALSVLGVLFQSRLTGRGGNFHLESANDEAEERAIARALATPTLESRSTDFHEIV</sequence>
<organism evidence="10 11">
    <name type="scientific">Globisporangium ultimum (strain ATCC 200006 / CBS 805.95 / DAOM BR144)</name>
    <name type="common">Pythium ultimum</name>
    <dbReference type="NCBI Taxonomy" id="431595"/>
    <lineage>
        <taxon>Eukaryota</taxon>
        <taxon>Sar</taxon>
        <taxon>Stramenopiles</taxon>
        <taxon>Oomycota</taxon>
        <taxon>Peronosporomycetes</taxon>
        <taxon>Pythiales</taxon>
        <taxon>Pythiaceae</taxon>
        <taxon>Globisporangium</taxon>
    </lineage>
</organism>
<keyword evidence="4 7" id="KW-1133">Transmembrane helix</keyword>
<dbReference type="InterPro" id="IPR025256">
    <property type="entry name" value="TM7S3/TM198-like_dom"/>
</dbReference>
<dbReference type="GO" id="GO:0005886">
    <property type="term" value="C:plasma membrane"/>
    <property type="evidence" value="ECO:0007669"/>
    <property type="project" value="TreeGrafter"/>
</dbReference>
<keyword evidence="8" id="KW-0732">Signal</keyword>
<dbReference type="Proteomes" id="UP000019132">
    <property type="component" value="Unassembled WGS sequence"/>
</dbReference>
<evidence type="ECO:0000256" key="6">
    <source>
        <dbReference type="ARBA" id="ARBA00049737"/>
    </source>
</evidence>
<evidence type="ECO:0000256" key="8">
    <source>
        <dbReference type="SAM" id="SignalP"/>
    </source>
</evidence>
<feature type="transmembrane region" description="Helical" evidence="7">
    <location>
        <begin position="106"/>
        <end position="130"/>
    </location>
</feature>
<reference evidence="10" key="3">
    <citation type="submission" date="2015-02" db="UniProtKB">
        <authorList>
            <consortium name="EnsemblProtists"/>
        </authorList>
    </citation>
    <scope>IDENTIFICATION</scope>
    <source>
        <strain evidence="10">DAOM BR144</strain>
    </source>
</reference>
<dbReference type="STRING" id="431595.K3X3G3"/>
<evidence type="ECO:0000256" key="3">
    <source>
        <dbReference type="ARBA" id="ARBA00022692"/>
    </source>
</evidence>
<accession>K3X3G3</accession>
<dbReference type="InParanoid" id="K3X3G3"/>
<feature type="domain" description="TM7S3/TM198-like" evidence="9">
    <location>
        <begin position="59"/>
        <end position="255"/>
    </location>
</feature>
<dbReference type="HOGENOM" id="CLU_053969_0_0_1"/>
<dbReference type="EnsemblProtists" id="PYU1_T011762">
    <property type="protein sequence ID" value="PYU1_T011762"/>
    <property type="gene ID" value="PYU1_G011736"/>
</dbReference>
<evidence type="ECO:0000256" key="7">
    <source>
        <dbReference type="SAM" id="Phobius"/>
    </source>
</evidence>
<feature type="signal peptide" evidence="8">
    <location>
        <begin position="1"/>
        <end position="28"/>
    </location>
</feature>
<evidence type="ECO:0000259" key="9">
    <source>
        <dbReference type="Pfam" id="PF13886"/>
    </source>
</evidence>
<evidence type="ECO:0000256" key="4">
    <source>
        <dbReference type="ARBA" id="ARBA00022989"/>
    </source>
</evidence>
<comment type="subcellular location">
    <subcellularLocation>
        <location evidence="1">Membrane</location>
        <topology evidence="1">Multi-pass membrane protein</topology>
    </subcellularLocation>
</comment>
<evidence type="ECO:0000313" key="10">
    <source>
        <dbReference type="EnsemblProtists" id="PYU1_T011762"/>
    </source>
</evidence>
<dbReference type="InterPro" id="IPR040236">
    <property type="entry name" value="TMEM198"/>
</dbReference>
<feature type="transmembrane region" description="Helical" evidence="7">
    <location>
        <begin position="237"/>
        <end position="254"/>
    </location>
</feature>
<dbReference type="EMBL" id="GL376637">
    <property type="status" value="NOT_ANNOTATED_CDS"/>
    <property type="molecule type" value="Genomic_DNA"/>
</dbReference>
<evidence type="ECO:0000313" key="11">
    <source>
        <dbReference type="Proteomes" id="UP000019132"/>
    </source>
</evidence>
<evidence type="ECO:0000256" key="5">
    <source>
        <dbReference type="ARBA" id="ARBA00023136"/>
    </source>
</evidence>
<protein>
    <recommendedName>
        <fullName evidence="6">Transmembrane protein 198</fullName>
    </recommendedName>
</protein>
<dbReference type="PANTHER" id="PTHR31247:SF5">
    <property type="entry name" value="DUF4203 DOMAIN-CONTAINING PROTEIN"/>
    <property type="match status" value="1"/>
</dbReference>
<keyword evidence="11" id="KW-1185">Reference proteome</keyword>
<dbReference type="VEuPathDB" id="FungiDB:PYU1_G011736"/>
<reference evidence="11" key="2">
    <citation type="submission" date="2010-04" db="EMBL/GenBank/DDBJ databases">
        <authorList>
            <person name="Buell R."/>
            <person name="Hamilton J."/>
            <person name="Hostetler J."/>
        </authorList>
    </citation>
    <scope>NUCLEOTIDE SEQUENCE [LARGE SCALE GENOMIC DNA]</scope>
    <source>
        <strain evidence="11">DAOM:BR144</strain>
    </source>
</reference>
<dbReference type="eggNOG" id="ENOG502S3B1">
    <property type="taxonomic scope" value="Eukaryota"/>
</dbReference>
<dbReference type="AlphaFoldDB" id="K3X3G3"/>
<keyword evidence="5 7" id="KW-0472">Membrane</keyword>
<dbReference type="PANTHER" id="PTHR31247">
    <property type="entry name" value="TRANSMEMBRANE PROTEIN 198 FAMILY MEMBER"/>
    <property type="match status" value="1"/>
</dbReference>
<evidence type="ECO:0000256" key="2">
    <source>
        <dbReference type="ARBA" id="ARBA00006244"/>
    </source>
</evidence>
<evidence type="ECO:0000256" key="1">
    <source>
        <dbReference type="ARBA" id="ARBA00004141"/>
    </source>
</evidence>
<feature type="transmembrane region" description="Helical" evidence="7">
    <location>
        <begin position="80"/>
        <end position="100"/>
    </location>
</feature>
<feature type="chain" id="PRO_5003868354" description="Transmembrane protein 198" evidence="8">
    <location>
        <begin position="29"/>
        <end position="299"/>
    </location>
</feature>
<comment type="similarity">
    <text evidence="2">Belongs to the TMEM198 family.</text>
</comment>
<name>K3X3G3_GLOUD</name>